<evidence type="ECO:0000313" key="2">
    <source>
        <dbReference type="Proteomes" id="UP000224898"/>
    </source>
</evidence>
<evidence type="ECO:0000313" key="1">
    <source>
        <dbReference type="EMBL" id="APC46303.1"/>
    </source>
</evidence>
<accession>A0A1J0GVU0</accession>
<organism evidence="1 2">
    <name type="scientific">Streptomyces phage BRock</name>
    <dbReference type="NCBI Taxonomy" id="1913591"/>
    <lineage>
        <taxon>Viruses</taxon>
        <taxon>Duplodnaviria</taxon>
        <taxon>Heunggongvirae</taxon>
        <taxon>Uroviricota</taxon>
        <taxon>Caudoviricetes</taxon>
        <taxon>Borockvirus</taxon>
        <taxon>Borockvirus brock</taxon>
    </lineage>
</organism>
<dbReference type="KEGG" id="vg:55601455"/>
<keyword evidence="2" id="KW-1185">Reference proteome</keyword>
<proteinExistence type="predicted"/>
<name>A0A1J0GVU0_9CAUD</name>
<dbReference type="GeneID" id="55601455"/>
<dbReference type="RefSeq" id="YP_009831766.1">
    <property type="nucleotide sequence ID" value="NC_048650.1"/>
</dbReference>
<sequence>MAAELTAEQQAALDELKASAGGSEGPMEVTTAFLVVQHKNGQWSAHADYDDMALITERKAHMDDFVGGAANISLSCQVQQSAMHTLVAMNQQATAMQQQMESQRIAQSLKLK</sequence>
<protein>
    <submittedName>
        <fullName evidence="1">Uncharacterized protein</fullName>
    </submittedName>
</protein>
<dbReference type="Proteomes" id="UP000224898">
    <property type="component" value="Segment"/>
</dbReference>
<reference evidence="1 2" key="1">
    <citation type="submission" date="2016-09" db="EMBL/GenBank/DDBJ databases">
        <title>Complete Genome Sequence of Streptomyces 5a phage BRock.</title>
        <authorList>
            <person name="Crossman A."/>
            <person name="Baron S."/>
            <person name="Jamdagni P."/>
            <person name="Khatri P."/>
            <person name="Sharma D."/>
            <person name="Pandey M."/>
            <person name="Goyal S."/>
            <person name="Kumar S."/>
            <person name="Phogat A."/>
            <person name="Chawla G."/>
            <person name="Pasricha M."/>
            <person name="Gupta K."/>
            <person name="Bazzad D."/>
            <person name="Aggarwal V."/>
            <person name="Poughat A."/>
            <person name="Singh K."/>
            <person name="Rana P."/>
            <person name="Gautam R."/>
            <person name="Sharma V."/>
            <person name="Tyagi D."/>
            <person name="Shahi A."/>
            <person name="Jangra N."/>
            <person name="Malik M."/>
            <person name="Sidhu P.K."/>
            <person name="Malik S."/>
            <person name="Ghalyan Y."/>
            <person name="Sharma S.S."/>
            <person name="Malik A."/>
            <person name="Chuttani R."/>
            <person name="Bamal N."/>
            <person name="Bhadula D."/>
            <person name="Batra A."/>
            <person name="Temple L."/>
            <person name="Nehra K."/>
        </authorList>
    </citation>
    <scope>NUCLEOTIDE SEQUENCE [LARGE SCALE GENOMIC DNA]</scope>
</reference>
<dbReference type="EMBL" id="KX925554">
    <property type="protein sequence ID" value="APC46303.1"/>
    <property type="molecule type" value="Genomic_DNA"/>
</dbReference>